<proteinExistence type="predicted"/>
<dbReference type="EMBL" id="HBEF01005811">
    <property type="protein sequence ID" value="CAD8331493.1"/>
    <property type="molecule type" value="Transcribed_RNA"/>
</dbReference>
<protein>
    <submittedName>
        <fullName evidence="1">Uncharacterized protein</fullName>
    </submittedName>
</protein>
<reference evidence="1" key="1">
    <citation type="submission" date="2021-01" db="EMBL/GenBank/DDBJ databases">
        <authorList>
            <person name="Corre E."/>
            <person name="Pelletier E."/>
            <person name="Niang G."/>
            <person name="Scheremetjew M."/>
            <person name="Finn R."/>
            <person name="Kale V."/>
            <person name="Holt S."/>
            <person name="Cochrane G."/>
            <person name="Meng A."/>
            <person name="Brown T."/>
            <person name="Cohen L."/>
        </authorList>
    </citation>
    <scope>NUCLEOTIDE SEQUENCE</scope>
    <source>
        <strain evidence="1">CCMP3328</strain>
    </source>
</reference>
<organism evidence="1">
    <name type="scientific">Craspedostauros australis</name>
    <dbReference type="NCBI Taxonomy" id="1486917"/>
    <lineage>
        <taxon>Eukaryota</taxon>
        <taxon>Sar</taxon>
        <taxon>Stramenopiles</taxon>
        <taxon>Ochrophyta</taxon>
        <taxon>Bacillariophyta</taxon>
        <taxon>Bacillariophyceae</taxon>
        <taxon>Bacillariophycidae</taxon>
        <taxon>Naviculales</taxon>
        <taxon>Naviculaceae</taxon>
        <taxon>Craspedostauros</taxon>
    </lineage>
</organism>
<dbReference type="AlphaFoldDB" id="A0A7R9WQ72"/>
<accession>A0A7R9WQ72</accession>
<name>A0A7R9WQ72_9STRA</name>
<sequence length="282" mass="31674">MPALAPIKLTMIETISCLSPRYPQCVVAPRLCLPQKPNAIEPSHSIMYGGIRRVRFADEVGPSLSSSSSSDSKTVQKYKLEQHYRYHYQNQAMMGCYSTNAMVDAKEATSCTAPDITTMLVGLSLSEKSARWWSDKDIERTCIIAMKAAKFYCERRRPYITSYLTLYDKVHDMSNGTNLDRELTSIASILAKASVRGLEPFIFPTTYQSRGGFVKHLLETQSHFPPNVDPAVKQRMLSAKSVYMSQHARKFARLFGEGDAAVAEQIYREDLQQISSVSSSSR</sequence>
<evidence type="ECO:0000313" key="1">
    <source>
        <dbReference type="EMBL" id="CAD8331493.1"/>
    </source>
</evidence>
<gene>
    <name evidence="1" type="ORF">CAUS1442_LOCUS3592</name>
</gene>